<feature type="domain" description="PAC" evidence="5">
    <location>
        <begin position="91"/>
        <end position="143"/>
    </location>
</feature>
<sequence>GIDITERKQAEDALRESEMMNRSLLEGSPVCNKIIDLDCKLRYMSAAGLRQLKIPDIKPYYGQTYPPDFYPESMRAPLVKGLKLAMAGKISSVEAPVHDMEGNEVWYHTTFVPALDDDGRVKYVIGSSVDITERRRAEEELVERTRVNQMLLDSLPCVAMLLRPTTREIVASNKAAVEAGAVPGATCYGTWGQRDEACPWCLAPEVWATGQSRRMEVEAGGIVWDAHWYPVAGDLYLHYAFDITHQKQAEQERLSLERQVQHAQKLESLGVLAGGIAHDFNNLLAVMVGNADMALRDLSELSPARPSVAEIKKAGMRATRLTNQMLAYSGKGQFVVKPMDLNALIQEMGHLLEVSISKKISLRYDLADELPAINADVAQMQQVVMNLITNASEAIGDDRGAIAVRTGVTQADRASLAETYLAEDLPGGSYVYLEVSDTGHGMDEDTQSKLFEPFFTTKFAGRGLGMAAVLGIVRGHKGAIRIESQLGKGTTFRLLFPCSEEAAEPEDAPEPGSAGDGGPDGGTVLVVDDEEGVRDLAKRMLESAGLTVLIAGDGQDAVEVLREHMDEIAVVLLDMTMPEMSGEEAFEELRRLRPDLPVLLCSGYAEEDATSHFAGKGLAGFIHKPFELDQMIAKVRGALRG</sequence>
<dbReference type="Pfam" id="PF02518">
    <property type="entry name" value="HATPase_c"/>
    <property type="match status" value="1"/>
</dbReference>
<dbReference type="SUPFAM" id="SSF52172">
    <property type="entry name" value="CheY-like"/>
    <property type="match status" value="1"/>
</dbReference>
<dbReference type="InterPro" id="IPR000700">
    <property type="entry name" value="PAS-assoc_C"/>
</dbReference>
<dbReference type="SMART" id="SM00387">
    <property type="entry name" value="HATPase_c"/>
    <property type="match status" value="1"/>
</dbReference>
<feature type="non-terminal residue" evidence="6">
    <location>
        <position position="1"/>
    </location>
</feature>
<dbReference type="PRINTS" id="PR00344">
    <property type="entry name" value="BCTRLSENSOR"/>
</dbReference>
<feature type="region of interest" description="Disordered" evidence="2">
    <location>
        <begin position="501"/>
        <end position="523"/>
    </location>
</feature>
<keyword evidence="1" id="KW-0597">Phosphoprotein</keyword>
<dbReference type="SMART" id="SM00448">
    <property type="entry name" value="REC"/>
    <property type="match status" value="1"/>
</dbReference>
<dbReference type="SUPFAM" id="SSF55874">
    <property type="entry name" value="ATPase domain of HSP90 chaperone/DNA topoisomerase II/histidine kinase"/>
    <property type="match status" value="1"/>
</dbReference>
<dbReference type="InterPro" id="IPR013656">
    <property type="entry name" value="PAS_4"/>
</dbReference>
<protein>
    <recommendedName>
        <fullName evidence="7">Histidine kinase</fullName>
    </recommendedName>
</protein>
<dbReference type="SUPFAM" id="SSF55785">
    <property type="entry name" value="PYP-like sensor domain (PAS domain)"/>
    <property type="match status" value="2"/>
</dbReference>
<feature type="domain" description="PAC" evidence="5">
    <location>
        <begin position="1"/>
        <end position="16"/>
    </location>
</feature>
<evidence type="ECO:0000256" key="2">
    <source>
        <dbReference type="SAM" id="MobiDB-lite"/>
    </source>
</evidence>
<evidence type="ECO:0000259" key="4">
    <source>
        <dbReference type="PROSITE" id="PS50110"/>
    </source>
</evidence>
<feature type="domain" description="Histidine kinase" evidence="3">
    <location>
        <begin position="275"/>
        <end position="500"/>
    </location>
</feature>
<dbReference type="PANTHER" id="PTHR43065:SF42">
    <property type="entry name" value="TWO-COMPONENT SENSOR PPRA"/>
    <property type="match status" value="1"/>
</dbReference>
<feature type="domain" description="Response regulatory" evidence="4">
    <location>
        <begin position="523"/>
        <end position="639"/>
    </location>
</feature>
<accession>A0A0F9EYY3</accession>
<dbReference type="InterPro" id="IPR001789">
    <property type="entry name" value="Sig_transdc_resp-reg_receiver"/>
</dbReference>
<dbReference type="GO" id="GO:0000155">
    <property type="term" value="F:phosphorelay sensor kinase activity"/>
    <property type="evidence" value="ECO:0007669"/>
    <property type="project" value="InterPro"/>
</dbReference>
<dbReference type="Gene3D" id="3.30.565.10">
    <property type="entry name" value="Histidine kinase-like ATPase, C-terminal domain"/>
    <property type="match status" value="1"/>
</dbReference>
<dbReference type="NCBIfam" id="TIGR00229">
    <property type="entry name" value="sensory_box"/>
    <property type="match status" value="1"/>
</dbReference>
<evidence type="ECO:0008006" key="7">
    <source>
        <dbReference type="Google" id="ProtNLM"/>
    </source>
</evidence>
<dbReference type="InterPro" id="IPR004358">
    <property type="entry name" value="Sig_transdc_His_kin-like_C"/>
</dbReference>
<organism evidence="6">
    <name type="scientific">marine sediment metagenome</name>
    <dbReference type="NCBI Taxonomy" id="412755"/>
    <lineage>
        <taxon>unclassified sequences</taxon>
        <taxon>metagenomes</taxon>
        <taxon>ecological metagenomes</taxon>
    </lineage>
</organism>
<dbReference type="PROSITE" id="PS50110">
    <property type="entry name" value="RESPONSE_REGULATORY"/>
    <property type="match status" value="1"/>
</dbReference>
<dbReference type="PROSITE" id="PS50109">
    <property type="entry name" value="HIS_KIN"/>
    <property type="match status" value="1"/>
</dbReference>
<comment type="caution">
    <text evidence="6">The sequence shown here is derived from an EMBL/GenBank/DDBJ whole genome shotgun (WGS) entry which is preliminary data.</text>
</comment>
<dbReference type="PROSITE" id="PS50113">
    <property type="entry name" value="PAC"/>
    <property type="match status" value="2"/>
</dbReference>
<dbReference type="SUPFAM" id="SSF47384">
    <property type="entry name" value="Homodimeric domain of signal transducing histidine kinase"/>
    <property type="match status" value="1"/>
</dbReference>
<dbReference type="AlphaFoldDB" id="A0A0F9EYY3"/>
<evidence type="ECO:0000259" key="3">
    <source>
        <dbReference type="PROSITE" id="PS50109"/>
    </source>
</evidence>
<dbReference type="Pfam" id="PF08448">
    <property type="entry name" value="PAS_4"/>
    <property type="match status" value="1"/>
</dbReference>
<dbReference type="Pfam" id="PF00072">
    <property type="entry name" value="Response_reg"/>
    <property type="match status" value="1"/>
</dbReference>
<dbReference type="InterPro" id="IPR003594">
    <property type="entry name" value="HATPase_dom"/>
</dbReference>
<dbReference type="InterPro" id="IPR000014">
    <property type="entry name" value="PAS"/>
</dbReference>
<dbReference type="Gene3D" id="1.10.287.130">
    <property type="match status" value="1"/>
</dbReference>
<dbReference type="InterPro" id="IPR005467">
    <property type="entry name" value="His_kinase_dom"/>
</dbReference>
<dbReference type="InterPro" id="IPR011006">
    <property type="entry name" value="CheY-like_superfamily"/>
</dbReference>
<gene>
    <name evidence="6" type="ORF">LCGC14_2095090</name>
</gene>
<dbReference type="EMBL" id="LAZR01025597">
    <property type="protein sequence ID" value="KKL71421.1"/>
    <property type="molecule type" value="Genomic_DNA"/>
</dbReference>
<dbReference type="InterPro" id="IPR036890">
    <property type="entry name" value="HATPase_C_sf"/>
</dbReference>
<dbReference type="Gene3D" id="3.40.50.2300">
    <property type="match status" value="1"/>
</dbReference>
<dbReference type="InterPro" id="IPR036097">
    <property type="entry name" value="HisK_dim/P_sf"/>
</dbReference>
<evidence type="ECO:0000256" key="1">
    <source>
        <dbReference type="ARBA" id="ARBA00022553"/>
    </source>
</evidence>
<evidence type="ECO:0000259" key="5">
    <source>
        <dbReference type="PROSITE" id="PS50113"/>
    </source>
</evidence>
<dbReference type="Gene3D" id="3.30.450.20">
    <property type="entry name" value="PAS domain"/>
    <property type="match status" value="1"/>
</dbReference>
<proteinExistence type="predicted"/>
<name>A0A0F9EYY3_9ZZZZ</name>
<dbReference type="SMART" id="SM00388">
    <property type="entry name" value="HisKA"/>
    <property type="match status" value="1"/>
</dbReference>
<dbReference type="PANTHER" id="PTHR43065">
    <property type="entry name" value="SENSOR HISTIDINE KINASE"/>
    <property type="match status" value="1"/>
</dbReference>
<evidence type="ECO:0000313" key="6">
    <source>
        <dbReference type="EMBL" id="KKL71421.1"/>
    </source>
</evidence>
<dbReference type="InterPro" id="IPR003661">
    <property type="entry name" value="HisK_dim/P_dom"/>
</dbReference>
<dbReference type="CDD" id="cd00156">
    <property type="entry name" value="REC"/>
    <property type="match status" value="1"/>
</dbReference>
<dbReference type="InterPro" id="IPR035965">
    <property type="entry name" value="PAS-like_dom_sf"/>
</dbReference>
<reference evidence="6" key="1">
    <citation type="journal article" date="2015" name="Nature">
        <title>Complex archaea that bridge the gap between prokaryotes and eukaryotes.</title>
        <authorList>
            <person name="Spang A."/>
            <person name="Saw J.H."/>
            <person name="Jorgensen S.L."/>
            <person name="Zaremba-Niedzwiedzka K."/>
            <person name="Martijn J."/>
            <person name="Lind A.E."/>
            <person name="van Eijk R."/>
            <person name="Schleper C."/>
            <person name="Guy L."/>
            <person name="Ettema T.J."/>
        </authorList>
    </citation>
    <scope>NUCLEOTIDE SEQUENCE</scope>
</reference>